<reference evidence="2 3" key="1">
    <citation type="submission" date="2018-07" db="EMBL/GenBank/DDBJ databases">
        <title>Microbacterium endoborsara sp. nov., a novel actinobacterium isolated from Borszczowia aralocaspica.</title>
        <authorList>
            <person name="An D."/>
        </authorList>
    </citation>
    <scope>NUCLEOTIDE SEQUENCE [LARGE SCALE GENOMIC DNA]</scope>
    <source>
        <strain evidence="2 3">C1.15228</strain>
    </source>
</reference>
<name>A0A367Y7D1_9MICO</name>
<protein>
    <submittedName>
        <fullName evidence="2">Uncharacterized protein</fullName>
    </submittedName>
</protein>
<feature type="region of interest" description="Disordered" evidence="1">
    <location>
        <begin position="1"/>
        <end position="32"/>
    </location>
</feature>
<gene>
    <name evidence="2" type="ORF">DTO57_02625</name>
</gene>
<dbReference type="EMBL" id="QORO01000001">
    <property type="protein sequence ID" value="RCK61549.1"/>
    <property type="molecule type" value="Genomic_DNA"/>
</dbReference>
<dbReference type="CDD" id="cd06503">
    <property type="entry name" value="ATP-synt_Fo_b"/>
    <property type="match status" value="1"/>
</dbReference>
<evidence type="ECO:0000256" key="1">
    <source>
        <dbReference type="SAM" id="MobiDB-lite"/>
    </source>
</evidence>
<feature type="region of interest" description="Disordered" evidence="1">
    <location>
        <begin position="110"/>
        <end position="139"/>
    </location>
</feature>
<keyword evidence="3" id="KW-1185">Reference proteome</keyword>
<proteinExistence type="predicted"/>
<organism evidence="2 3">
    <name type="scientific">Microbacterium sorbitolivorans</name>
    <dbReference type="NCBI Taxonomy" id="1867410"/>
    <lineage>
        <taxon>Bacteria</taxon>
        <taxon>Bacillati</taxon>
        <taxon>Actinomycetota</taxon>
        <taxon>Actinomycetes</taxon>
        <taxon>Micrococcales</taxon>
        <taxon>Microbacteriaceae</taxon>
        <taxon>Microbacterium</taxon>
    </lineage>
</organism>
<dbReference type="Gene3D" id="1.20.5.620">
    <property type="entry name" value="F1F0 ATP synthase subunit B, membrane domain"/>
    <property type="match status" value="1"/>
</dbReference>
<dbReference type="Proteomes" id="UP000253508">
    <property type="component" value="Unassembled WGS sequence"/>
</dbReference>
<comment type="caution">
    <text evidence="2">The sequence shown here is derived from an EMBL/GenBank/DDBJ whole genome shotgun (WGS) entry which is preliminary data.</text>
</comment>
<sequence length="139" mass="14709">MPSFQASPPGQARSDVTYPCSRPHDGTRYQAGDTFEGDAAVVKRLIKAGALRDKDAIEETSEADAQGLIADANARAAQIVDEAKERAEAIAKEIVDKATVEAEAIKADAQKVADDTKKAASDLPEQIKADAKKASEAKK</sequence>
<evidence type="ECO:0000313" key="3">
    <source>
        <dbReference type="Proteomes" id="UP000253508"/>
    </source>
</evidence>
<accession>A0A367Y7D1</accession>
<evidence type="ECO:0000313" key="2">
    <source>
        <dbReference type="EMBL" id="RCK61549.1"/>
    </source>
</evidence>
<dbReference type="AlphaFoldDB" id="A0A367Y7D1"/>